<accession>A0A165KK54</accession>
<evidence type="ECO:0000313" key="3">
    <source>
        <dbReference type="Proteomes" id="UP000077266"/>
    </source>
</evidence>
<sequence length="138" mass="15466">MSMPLSLQDNLYTTLIRETVRYIDSGDLLREWRKHPSTAGFHSAYFVFATALAHTICTSQQLIESHYPGLNWPLSMADLASITKPVWDVVPQCMDVVFLCVDVVNQLRNPREEAPRAPPPSKSAPSAARERRRTGAPS</sequence>
<name>A0A165KK54_EXIGL</name>
<feature type="region of interest" description="Disordered" evidence="1">
    <location>
        <begin position="109"/>
        <end position="138"/>
    </location>
</feature>
<dbReference type="InParanoid" id="A0A165KK54"/>
<dbReference type="AlphaFoldDB" id="A0A165KK54"/>
<dbReference type="Proteomes" id="UP000077266">
    <property type="component" value="Unassembled WGS sequence"/>
</dbReference>
<reference evidence="2 3" key="1">
    <citation type="journal article" date="2016" name="Mol. Biol. Evol.">
        <title>Comparative Genomics of Early-Diverging Mushroom-Forming Fungi Provides Insights into the Origins of Lignocellulose Decay Capabilities.</title>
        <authorList>
            <person name="Nagy L.G."/>
            <person name="Riley R."/>
            <person name="Tritt A."/>
            <person name="Adam C."/>
            <person name="Daum C."/>
            <person name="Floudas D."/>
            <person name="Sun H."/>
            <person name="Yadav J.S."/>
            <person name="Pangilinan J."/>
            <person name="Larsson K.H."/>
            <person name="Matsuura K."/>
            <person name="Barry K."/>
            <person name="Labutti K."/>
            <person name="Kuo R."/>
            <person name="Ohm R.A."/>
            <person name="Bhattacharya S.S."/>
            <person name="Shirouzu T."/>
            <person name="Yoshinaga Y."/>
            <person name="Martin F.M."/>
            <person name="Grigoriev I.V."/>
            <person name="Hibbett D.S."/>
        </authorList>
    </citation>
    <scope>NUCLEOTIDE SEQUENCE [LARGE SCALE GENOMIC DNA]</scope>
    <source>
        <strain evidence="2 3">HHB12029</strain>
    </source>
</reference>
<protein>
    <submittedName>
        <fullName evidence="2">Uncharacterized protein</fullName>
    </submittedName>
</protein>
<gene>
    <name evidence="2" type="ORF">EXIGLDRAFT_833561</name>
</gene>
<proteinExistence type="predicted"/>
<organism evidence="2 3">
    <name type="scientific">Exidia glandulosa HHB12029</name>
    <dbReference type="NCBI Taxonomy" id="1314781"/>
    <lineage>
        <taxon>Eukaryota</taxon>
        <taxon>Fungi</taxon>
        <taxon>Dikarya</taxon>
        <taxon>Basidiomycota</taxon>
        <taxon>Agaricomycotina</taxon>
        <taxon>Agaricomycetes</taxon>
        <taxon>Auriculariales</taxon>
        <taxon>Exidiaceae</taxon>
        <taxon>Exidia</taxon>
    </lineage>
</organism>
<dbReference type="EMBL" id="KV425942">
    <property type="protein sequence ID" value="KZV96464.1"/>
    <property type="molecule type" value="Genomic_DNA"/>
</dbReference>
<keyword evidence="3" id="KW-1185">Reference proteome</keyword>
<evidence type="ECO:0000256" key="1">
    <source>
        <dbReference type="SAM" id="MobiDB-lite"/>
    </source>
</evidence>
<evidence type="ECO:0000313" key="2">
    <source>
        <dbReference type="EMBL" id="KZV96464.1"/>
    </source>
</evidence>